<dbReference type="PANTHER" id="PTHR41299:SF1">
    <property type="entry name" value="THIAMINE PYROPHOSPHOKINASE"/>
    <property type="match status" value="1"/>
</dbReference>
<keyword evidence="1 7" id="KW-0808">Transferase</keyword>
<dbReference type="EC" id="2.7.6.2" evidence="5"/>
<dbReference type="InterPro" id="IPR036759">
    <property type="entry name" value="TPK_catalytic_sf"/>
</dbReference>
<proteinExistence type="predicted"/>
<comment type="caution">
    <text evidence="7">The sequence shown here is derived from an EMBL/GenBank/DDBJ whole genome shotgun (WGS) entry which is preliminary data.</text>
</comment>
<dbReference type="InterPro" id="IPR053149">
    <property type="entry name" value="TPK"/>
</dbReference>
<accession>A0ABS7K5U6</accession>
<evidence type="ECO:0000256" key="2">
    <source>
        <dbReference type="ARBA" id="ARBA00022741"/>
    </source>
</evidence>
<name>A0ABS7K5U6_9BACI</name>
<dbReference type="Pfam" id="PF04265">
    <property type="entry name" value="TPK_B1_binding"/>
    <property type="match status" value="1"/>
</dbReference>
<evidence type="ECO:0000313" key="8">
    <source>
        <dbReference type="Proteomes" id="UP000769780"/>
    </source>
</evidence>
<dbReference type="EMBL" id="JACWFH010000013">
    <property type="protein sequence ID" value="MBY0097622.1"/>
    <property type="molecule type" value="Genomic_DNA"/>
</dbReference>
<dbReference type="InterPro" id="IPR006282">
    <property type="entry name" value="Thi_PPkinase"/>
</dbReference>
<dbReference type="Proteomes" id="UP000769780">
    <property type="component" value="Unassembled WGS sequence"/>
</dbReference>
<reference evidence="7 8" key="1">
    <citation type="submission" date="2020-07" db="EMBL/GenBank/DDBJ databases">
        <title>Fungal Genomes of the International Space Station.</title>
        <authorList>
            <person name="Seuylemezian A."/>
            <person name="Singh N.K."/>
            <person name="Wood J."/>
            <person name="Venkateswaran K."/>
        </authorList>
    </citation>
    <scope>NUCLEOTIDE SEQUENCE [LARGE SCALE GENOMIC DNA]</scope>
    <source>
        <strain evidence="7 8">PL-B2</strain>
    </source>
</reference>
<dbReference type="NCBIfam" id="TIGR01378">
    <property type="entry name" value="thi_PPkinase"/>
    <property type="match status" value="1"/>
</dbReference>
<evidence type="ECO:0000259" key="6">
    <source>
        <dbReference type="SMART" id="SM00983"/>
    </source>
</evidence>
<dbReference type="Pfam" id="PF04263">
    <property type="entry name" value="TPK_catalytic"/>
    <property type="match status" value="1"/>
</dbReference>
<dbReference type="SUPFAM" id="SSF63999">
    <property type="entry name" value="Thiamin pyrophosphokinase, catalytic domain"/>
    <property type="match status" value="1"/>
</dbReference>
<dbReference type="InterPro" id="IPR036371">
    <property type="entry name" value="TPK_B1-bd_sf"/>
</dbReference>
<dbReference type="Gene3D" id="3.40.50.10240">
    <property type="entry name" value="Thiamin pyrophosphokinase, catalytic domain"/>
    <property type="match status" value="1"/>
</dbReference>
<evidence type="ECO:0000256" key="3">
    <source>
        <dbReference type="ARBA" id="ARBA00022777"/>
    </source>
</evidence>
<keyword evidence="2" id="KW-0547">Nucleotide-binding</keyword>
<keyword evidence="4" id="KW-0067">ATP-binding</keyword>
<dbReference type="PANTHER" id="PTHR41299">
    <property type="entry name" value="THIAMINE PYROPHOSPHOKINASE"/>
    <property type="match status" value="1"/>
</dbReference>
<dbReference type="SMART" id="SM00983">
    <property type="entry name" value="TPK_B1_binding"/>
    <property type="match status" value="1"/>
</dbReference>
<dbReference type="CDD" id="cd07995">
    <property type="entry name" value="TPK"/>
    <property type="match status" value="1"/>
</dbReference>
<dbReference type="SUPFAM" id="SSF63862">
    <property type="entry name" value="Thiamin pyrophosphokinase, substrate-binding domain"/>
    <property type="match status" value="1"/>
</dbReference>
<evidence type="ECO:0000256" key="5">
    <source>
        <dbReference type="NCBIfam" id="TIGR01378"/>
    </source>
</evidence>
<feature type="domain" description="Thiamin pyrophosphokinase thiamin-binding" evidence="6">
    <location>
        <begin position="144"/>
        <end position="210"/>
    </location>
</feature>
<sequence length="216" mass="24049">MLIINILGGGPVEALPDLQRFGGKDCVWVGVDRGVFTLLTLGITPDYAFGDFDSVSREEWALIEDKVANLRKYKPEKDETDMELALNWALTKEATKIQMFGATGGRLDHFLGNVQMLLKAELQHLPTHIEIIDRQNQLYVKGPGRHQLERLPEKKFISFIPVTPEVTGLTLEGFKYSLSNRHISLGSTLCISNELLSSSGTFSITEGILMVVRSSD</sequence>
<keyword evidence="8" id="KW-1185">Reference proteome</keyword>
<evidence type="ECO:0000256" key="4">
    <source>
        <dbReference type="ARBA" id="ARBA00022840"/>
    </source>
</evidence>
<dbReference type="InterPro" id="IPR007371">
    <property type="entry name" value="TPK_catalytic"/>
</dbReference>
<dbReference type="RefSeq" id="WP_221873900.1">
    <property type="nucleotide sequence ID" value="NZ_JACWFH010000013.1"/>
</dbReference>
<dbReference type="GO" id="GO:0004788">
    <property type="term" value="F:thiamine diphosphokinase activity"/>
    <property type="evidence" value="ECO:0007669"/>
    <property type="project" value="UniProtKB-EC"/>
</dbReference>
<organism evidence="7 8">
    <name type="scientific">Mesobacillus maritimus</name>
    <dbReference type="NCBI Taxonomy" id="1643336"/>
    <lineage>
        <taxon>Bacteria</taxon>
        <taxon>Bacillati</taxon>
        <taxon>Bacillota</taxon>
        <taxon>Bacilli</taxon>
        <taxon>Bacillales</taxon>
        <taxon>Bacillaceae</taxon>
        <taxon>Mesobacillus</taxon>
    </lineage>
</organism>
<evidence type="ECO:0000256" key="1">
    <source>
        <dbReference type="ARBA" id="ARBA00022679"/>
    </source>
</evidence>
<evidence type="ECO:0000313" key="7">
    <source>
        <dbReference type="EMBL" id="MBY0097622.1"/>
    </source>
</evidence>
<dbReference type="InterPro" id="IPR007373">
    <property type="entry name" value="Thiamin_PyroPKinase_B1-bd"/>
</dbReference>
<keyword evidence="3" id="KW-0418">Kinase</keyword>
<protein>
    <recommendedName>
        <fullName evidence="5">Thiamine diphosphokinase</fullName>
        <ecNumber evidence="5">2.7.6.2</ecNumber>
    </recommendedName>
</protein>
<gene>
    <name evidence="7" type="ORF">H0185_12530</name>
</gene>